<organism evidence="3 4">
    <name type="scientific">Longispora fulva</name>
    <dbReference type="NCBI Taxonomy" id="619741"/>
    <lineage>
        <taxon>Bacteria</taxon>
        <taxon>Bacillati</taxon>
        <taxon>Actinomycetota</taxon>
        <taxon>Actinomycetes</taxon>
        <taxon>Micromonosporales</taxon>
        <taxon>Micromonosporaceae</taxon>
        <taxon>Longispora</taxon>
    </lineage>
</organism>
<dbReference type="Gene3D" id="3.10.350.10">
    <property type="entry name" value="LysM domain"/>
    <property type="match status" value="1"/>
</dbReference>
<dbReference type="EMBL" id="JADOUF010000001">
    <property type="protein sequence ID" value="MBG6141709.1"/>
    <property type="molecule type" value="Genomic_DNA"/>
</dbReference>
<feature type="region of interest" description="Disordered" evidence="1">
    <location>
        <begin position="1"/>
        <end position="51"/>
    </location>
</feature>
<dbReference type="InterPro" id="IPR045361">
    <property type="entry name" value="CIS_tube_prot_N"/>
</dbReference>
<dbReference type="Pfam" id="PF01476">
    <property type="entry name" value="LysM"/>
    <property type="match status" value="1"/>
</dbReference>
<feature type="domain" description="LysM" evidence="2">
    <location>
        <begin position="196"/>
        <end position="243"/>
    </location>
</feature>
<comment type="caution">
    <text evidence="3">The sequence shown here is derived from an EMBL/GenBank/DDBJ whole genome shotgun (WGS) entry which is preliminary data.</text>
</comment>
<dbReference type="RefSeq" id="WP_197008093.1">
    <property type="nucleotide sequence ID" value="NZ_BONS01000013.1"/>
</dbReference>
<gene>
    <name evidence="3" type="ORF">IW245_007903</name>
</gene>
<accession>A0A8J7KNK9</accession>
<dbReference type="PROSITE" id="PS51782">
    <property type="entry name" value="LYSM"/>
    <property type="match status" value="1"/>
</dbReference>
<proteinExistence type="predicted"/>
<dbReference type="InterPro" id="IPR018392">
    <property type="entry name" value="LysM"/>
</dbReference>
<dbReference type="InterPro" id="IPR036779">
    <property type="entry name" value="LysM_dom_sf"/>
</dbReference>
<dbReference type="Proteomes" id="UP000622552">
    <property type="component" value="Unassembled WGS sequence"/>
</dbReference>
<dbReference type="AlphaFoldDB" id="A0A8J7KNK9"/>
<dbReference type="CDD" id="cd00118">
    <property type="entry name" value="LysM"/>
    <property type="match status" value="1"/>
</dbReference>
<evidence type="ECO:0000313" key="4">
    <source>
        <dbReference type="Proteomes" id="UP000622552"/>
    </source>
</evidence>
<evidence type="ECO:0000256" key="1">
    <source>
        <dbReference type="SAM" id="MobiDB-lite"/>
    </source>
</evidence>
<name>A0A8J7KNK9_9ACTN</name>
<protein>
    <submittedName>
        <fullName evidence="3">Nucleoid-associated protein YgaU</fullName>
    </submittedName>
</protein>
<evidence type="ECO:0000259" key="2">
    <source>
        <dbReference type="PROSITE" id="PS51782"/>
    </source>
</evidence>
<keyword evidence="4" id="KW-1185">Reference proteome</keyword>
<reference evidence="3" key="1">
    <citation type="submission" date="2020-11" db="EMBL/GenBank/DDBJ databases">
        <title>Sequencing the genomes of 1000 actinobacteria strains.</title>
        <authorList>
            <person name="Klenk H.-P."/>
        </authorList>
    </citation>
    <scope>NUCLEOTIDE SEQUENCE</scope>
    <source>
        <strain evidence="3">DSM 45356</strain>
    </source>
</reference>
<evidence type="ECO:0000313" key="3">
    <source>
        <dbReference type="EMBL" id="MBG6141709.1"/>
    </source>
</evidence>
<sequence length="253" mass="26780">MSGPVTFTAAGTSTHRNPGGGRDGAPASLQRAFLERREPPPGGGTAAPSSTVIDTIDFQFNPKELNLTKAAKWGRNPQAKAKKAGPPEFLGSEPAKLSLELFFDATEKMDDAVVNAVEKLFSCTVPYKKFPTPPWVIFHWGGLTSFAGFLKTVTAKYTLFTPGGMPVRAVCTASLEEISGEQGGQNPTSGALAARDVHVVVAGDTLQSVAHRAYGNAALWRAVAEANGVDDPLRLAPGRRLLVPGMEELDHGQ</sequence>
<dbReference type="Pfam" id="PF19266">
    <property type="entry name" value="CIS_tube"/>
    <property type="match status" value="1"/>
</dbReference>